<dbReference type="Pfam" id="PF13181">
    <property type="entry name" value="TPR_8"/>
    <property type="match status" value="1"/>
</dbReference>
<organism evidence="19 20">
    <name type="scientific">Caligus rogercresseyi</name>
    <name type="common">Sea louse</name>
    <dbReference type="NCBI Taxonomy" id="217165"/>
    <lineage>
        <taxon>Eukaryota</taxon>
        <taxon>Metazoa</taxon>
        <taxon>Ecdysozoa</taxon>
        <taxon>Arthropoda</taxon>
        <taxon>Crustacea</taxon>
        <taxon>Multicrustacea</taxon>
        <taxon>Hexanauplia</taxon>
        <taxon>Copepoda</taxon>
        <taxon>Siphonostomatoida</taxon>
        <taxon>Caligidae</taxon>
        <taxon>Caligus</taxon>
    </lineage>
</organism>
<evidence type="ECO:0000256" key="6">
    <source>
        <dbReference type="ARBA" id="ARBA00012839"/>
    </source>
</evidence>
<evidence type="ECO:0000256" key="3">
    <source>
        <dbReference type="ARBA" id="ARBA00004240"/>
    </source>
</evidence>
<evidence type="ECO:0000256" key="7">
    <source>
        <dbReference type="ARBA" id="ARBA00022679"/>
    </source>
</evidence>
<evidence type="ECO:0000256" key="1">
    <source>
        <dbReference type="ARBA" id="ARBA00003582"/>
    </source>
</evidence>
<comment type="function">
    <text evidence="1">Transfers mannosyl residues to the hydroxyl group of serine or threonine residues.</text>
</comment>
<feature type="transmembrane region" description="Helical" evidence="17">
    <location>
        <begin position="119"/>
        <end position="139"/>
    </location>
</feature>
<keyword evidence="12 17" id="KW-1133">Transmembrane helix</keyword>
<accession>A0A7T8GQG3</accession>
<name>A0A7T8GQG3_CALRO</name>
<dbReference type="GO" id="GO:0004169">
    <property type="term" value="F:dolichyl-phosphate-mannose-protein mannosyltransferase activity"/>
    <property type="evidence" value="ECO:0007669"/>
    <property type="project" value="UniProtKB-EC"/>
</dbReference>
<dbReference type="InterPro" id="IPR052384">
    <property type="entry name" value="TMTC_O-mannosyltransferase"/>
</dbReference>
<dbReference type="PANTHER" id="PTHR44216:SF3">
    <property type="entry name" value="PROTEIN O-MANNOSYL-TRANSFERASE TMTC2"/>
    <property type="match status" value="1"/>
</dbReference>
<evidence type="ECO:0000256" key="2">
    <source>
        <dbReference type="ARBA" id="ARBA00004141"/>
    </source>
</evidence>
<dbReference type="Pfam" id="PF13431">
    <property type="entry name" value="TPR_17"/>
    <property type="match status" value="1"/>
</dbReference>
<dbReference type="InterPro" id="IPR011990">
    <property type="entry name" value="TPR-like_helical_dom_sf"/>
</dbReference>
<comment type="pathway">
    <text evidence="4">Protein modification; protein glycosylation.</text>
</comment>
<comment type="similarity">
    <text evidence="5">Belongs to the TMTC family.</text>
</comment>
<feature type="transmembrane region" description="Helical" evidence="17">
    <location>
        <begin position="159"/>
        <end position="181"/>
    </location>
</feature>
<dbReference type="Pfam" id="PF08409">
    <property type="entry name" value="TMTC_DUF1736"/>
    <property type="match status" value="1"/>
</dbReference>
<evidence type="ECO:0000256" key="14">
    <source>
        <dbReference type="ARBA" id="ARBA00045085"/>
    </source>
</evidence>
<comment type="catalytic activity">
    <reaction evidence="15">
        <text>a di-trans,poly-cis-dolichyl beta-D-mannosyl phosphate + L-seryl-[protein] = 3-O-(alpha-D-mannosyl)-L-seryl-[protein] + a di-trans,poly-cis-dolichyl phosphate + H(+)</text>
        <dbReference type="Rhea" id="RHEA:17377"/>
        <dbReference type="Rhea" id="RHEA-COMP:9863"/>
        <dbReference type="Rhea" id="RHEA-COMP:13546"/>
        <dbReference type="Rhea" id="RHEA-COMP:19498"/>
        <dbReference type="Rhea" id="RHEA-COMP:19501"/>
        <dbReference type="ChEBI" id="CHEBI:15378"/>
        <dbReference type="ChEBI" id="CHEBI:29999"/>
        <dbReference type="ChEBI" id="CHEBI:57683"/>
        <dbReference type="ChEBI" id="CHEBI:58211"/>
        <dbReference type="ChEBI" id="CHEBI:137321"/>
        <dbReference type="EC" id="2.4.1.109"/>
    </reaction>
</comment>
<dbReference type="PANTHER" id="PTHR44216">
    <property type="entry name" value="PROTEIN O-MANNOSYL-TRANSFERASE TMTC2"/>
    <property type="match status" value="1"/>
</dbReference>
<evidence type="ECO:0000256" key="16">
    <source>
        <dbReference type="PROSITE-ProRule" id="PRU00339"/>
    </source>
</evidence>
<reference evidence="20" key="1">
    <citation type="submission" date="2021-01" db="EMBL/GenBank/DDBJ databases">
        <title>Caligus Genome Assembly.</title>
        <authorList>
            <person name="Gallardo-Escarate C."/>
        </authorList>
    </citation>
    <scope>NUCLEOTIDE SEQUENCE [LARGE SCALE GENOMIC DNA]</scope>
</reference>
<keyword evidence="20" id="KW-1185">Reference proteome</keyword>
<dbReference type="SUPFAM" id="SSF48452">
    <property type="entry name" value="TPR-like"/>
    <property type="match status" value="1"/>
</dbReference>
<evidence type="ECO:0000256" key="15">
    <source>
        <dbReference type="ARBA" id="ARBA00045102"/>
    </source>
</evidence>
<keyword evidence="8 17" id="KW-0812">Transmembrane</keyword>
<evidence type="ECO:0000313" key="20">
    <source>
        <dbReference type="Proteomes" id="UP000595437"/>
    </source>
</evidence>
<sequence>MFLKFALLRFRKAILQNEDVNSESPLSNVFLNDFWGVPLSHRGSHKSYRPITTLTYRFNHLLTGLSAPHFHFTNVVLFGICTYLFTLLAQRVTRSKEVGISAGLLFAVHPIHTEAVAGLVGRAEILSGIFYLLSILCYINETPILPQHCGQGIPWTTMIFTTLSVLSKEIGITSLGICFLFEILKQKTSIKRLASLISCGFCLLLLRGWIMDFQPPSFSEADNPAASPSVSLSSKILTLSFDWSMSSVPLLKNVFEFRSILSLAFYTLILGYTFKFIRRRTQKDGFAYLISLGLIILPFTPASNLLFYVGFVIAERILFIPSMGFCLFMALCIQEAPKRISPSLKAWNNIILGFIVVLGQQGRSIEMRIGETKKVFIAVLCYKNAIKYRPQLAQAYLNLGIIYSDLGQKENALEIWATAMKINDEDLKDPVANIVAKVSAYQNSGKVHLEEALPRQSLYNLLGEVYRALNQSDIAETMFLEAIRIKPDHVPAHLTYGKLLAKN</sequence>
<dbReference type="InterPro" id="IPR013618">
    <property type="entry name" value="TMTC_DUF1736"/>
</dbReference>
<dbReference type="Proteomes" id="UP000595437">
    <property type="component" value="Chromosome 15"/>
</dbReference>
<feature type="transmembrane region" description="Helical" evidence="17">
    <location>
        <begin position="286"/>
        <end position="311"/>
    </location>
</feature>
<feature type="transmembrane region" description="Helical" evidence="17">
    <location>
        <begin position="193"/>
        <end position="210"/>
    </location>
</feature>
<proteinExistence type="inferred from homology"/>
<keyword evidence="9" id="KW-0677">Repeat</keyword>
<dbReference type="Gene3D" id="1.25.40.10">
    <property type="entry name" value="Tetratricopeptide repeat domain"/>
    <property type="match status" value="2"/>
</dbReference>
<dbReference type="PROSITE" id="PS50005">
    <property type="entry name" value="TPR"/>
    <property type="match status" value="2"/>
</dbReference>
<evidence type="ECO:0000256" key="10">
    <source>
        <dbReference type="ARBA" id="ARBA00022803"/>
    </source>
</evidence>
<dbReference type="PROSITE" id="PS50293">
    <property type="entry name" value="TPR_REGION"/>
    <property type="match status" value="1"/>
</dbReference>
<feature type="transmembrane region" description="Helical" evidence="17">
    <location>
        <begin position="70"/>
        <end position="89"/>
    </location>
</feature>
<keyword evidence="10 16" id="KW-0802">TPR repeat</keyword>
<dbReference type="UniPathway" id="UPA00378"/>
<evidence type="ECO:0000259" key="18">
    <source>
        <dbReference type="Pfam" id="PF08409"/>
    </source>
</evidence>
<evidence type="ECO:0000256" key="11">
    <source>
        <dbReference type="ARBA" id="ARBA00022824"/>
    </source>
</evidence>
<feature type="domain" description="DUF1736" evidence="18">
    <location>
        <begin position="238"/>
        <end position="269"/>
    </location>
</feature>
<evidence type="ECO:0000256" key="13">
    <source>
        <dbReference type="ARBA" id="ARBA00023136"/>
    </source>
</evidence>
<evidence type="ECO:0000256" key="9">
    <source>
        <dbReference type="ARBA" id="ARBA00022737"/>
    </source>
</evidence>
<evidence type="ECO:0000256" key="17">
    <source>
        <dbReference type="SAM" id="Phobius"/>
    </source>
</evidence>
<feature type="repeat" description="TPR" evidence="16">
    <location>
        <begin position="456"/>
        <end position="489"/>
    </location>
</feature>
<dbReference type="EC" id="2.4.1.109" evidence="6"/>
<evidence type="ECO:0000256" key="4">
    <source>
        <dbReference type="ARBA" id="ARBA00004922"/>
    </source>
</evidence>
<keyword evidence="7" id="KW-0808">Transferase</keyword>
<dbReference type="OrthoDB" id="1658288at2759"/>
<feature type="repeat" description="TPR" evidence="16">
    <location>
        <begin position="393"/>
        <end position="426"/>
    </location>
</feature>
<gene>
    <name evidence="19" type="ORF">FKW44_020979</name>
</gene>
<evidence type="ECO:0000256" key="12">
    <source>
        <dbReference type="ARBA" id="ARBA00022989"/>
    </source>
</evidence>
<keyword evidence="11" id="KW-0256">Endoplasmic reticulum</keyword>
<protein>
    <recommendedName>
        <fullName evidence="6">dolichyl-phosphate-mannose--protein mannosyltransferase</fullName>
        <ecNumber evidence="6">2.4.1.109</ecNumber>
    </recommendedName>
</protein>
<keyword evidence="13 17" id="KW-0472">Membrane</keyword>
<dbReference type="EMBL" id="CP045904">
    <property type="protein sequence ID" value="QQP36013.1"/>
    <property type="molecule type" value="Genomic_DNA"/>
</dbReference>
<feature type="non-terminal residue" evidence="19">
    <location>
        <position position="503"/>
    </location>
</feature>
<evidence type="ECO:0000256" key="5">
    <source>
        <dbReference type="ARBA" id="ARBA00007882"/>
    </source>
</evidence>
<evidence type="ECO:0000256" key="8">
    <source>
        <dbReference type="ARBA" id="ARBA00022692"/>
    </source>
</evidence>
<dbReference type="AlphaFoldDB" id="A0A7T8GQG3"/>
<dbReference type="InterPro" id="IPR019734">
    <property type="entry name" value="TPR_rpt"/>
</dbReference>
<dbReference type="SMART" id="SM00028">
    <property type="entry name" value="TPR"/>
    <property type="match status" value="2"/>
</dbReference>
<dbReference type="GO" id="GO:0005789">
    <property type="term" value="C:endoplasmic reticulum membrane"/>
    <property type="evidence" value="ECO:0007669"/>
    <property type="project" value="TreeGrafter"/>
</dbReference>
<feature type="transmembrane region" description="Helical" evidence="17">
    <location>
        <begin position="255"/>
        <end position="274"/>
    </location>
</feature>
<comment type="catalytic activity">
    <reaction evidence="14">
        <text>a di-trans,poly-cis-dolichyl beta-D-mannosyl phosphate + L-threonyl-[protein] = 3-O-(alpha-D-mannosyl)-L-threonyl-[protein] + a di-trans,poly-cis-dolichyl phosphate + H(+)</text>
        <dbReference type="Rhea" id="RHEA:53396"/>
        <dbReference type="Rhea" id="RHEA-COMP:11060"/>
        <dbReference type="Rhea" id="RHEA-COMP:13547"/>
        <dbReference type="Rhea" id="RHEA-COMP:19498"/>
        <dbReference type="Rhea" id="RHEA-COMP:19501"/>
        <dbReference type="ChEBI" id="CHEBI:15378"/>
        <dbReference type="ChEBI" id="CHEBI:30013"/>
        <dbReference type="ChEBI" id="CHEBI:57683"/>
        <dbReference type="ChEBI" id="CHEBI:58211"/>
        <dbReference type="ChEBI" id="CHEBI:137323"/>
        <dbReference type="EC" id="2.4.1.109"/>
    </reaction>
</comment>
<evidence type="ECO:0000313" key="19">
    <source>
        <dbReference type="EMBL" id="QQP36013.1"/>
    </source>
</evidence>
<comment type="subcellular location">
    <subcellularLocation>
        <location evidence="3">Endoplasmic reticulum</location>
    </subcellularLocation>
    <subcellularLocation>
        <location evidence="2">Membrane</location>
        <topology evidence="2">Multi-pass membrane protein</topology>
    </subcellularLocation>
</comment>